<evidence type="ECO:0000313" key="3">
    <source>
        <dbReference type="Proteomes" id="UP000000689"/>
    </source>
</evidence>
<sequence>MSVVAKKIGVIMGSTRNPRACPLFTNFIIDIIKTTNPSAILDKKNKVSLEIVDLNDFALPMLNETIPPLLIKNSSNYDHSHTKKWSEKISTFDGFIIVSPQYNWGYPAVLKNAIDYLCHEWFEKPVMIVTYGGYGGNKCNEQLTQVLRDGLRMKVTDKTVMLKFPSREFALEVVSDKYMSKSFLSEGLFSEYKDDVVSAFDELVEKL</sequence>
<dbReference type="STRING" id="1071378.J7S4S3"/>
<dbReference type="HOGENOM" id="CLU_055322_2_0_1"/>
<dbReference type="KEGG" id="ndi:NDAI_0G06280"/>
<keyword evidence="3" id="KW-1185">Reference proteome</keyword>
<dbReference type="OMA" id="NDHTKAW"/>
<reference evidence="2 3" key="1">
    <citation type="journal article" date="2011" name="Proc. Natl. Acad. Sci. U.S.A.">
        <title>Evolutionary erosion of yeast sex chromosomes by mating-type switching accidents.</title>
        <authorList>
            <person name="Gordon J.L."/>
            <person name="Armisen D."/>
            <person name="Proux-Wera E."/>
            <person name="Oheigeartaigh S.S."/>
            <person name="Byrne K.P."/>
            <person name="Wolfe K.H."/>
        </authorList>
    </citation>
    <scope>NUCLEOTIDE SEQUENCE [LARGE SCALE GENOMIC DNA]</scope>
    <source>
        <strain evidence="3">ATCC 10597 / BCRC 20456 / CBS 421 / NBRC 0211 / NRRL Y-12639</strain>
    </source>
</reference>
<protein>
    <recommendedName>
        <fullName evidence="1">NADPH-dependent FMN reductase-like domain-containing protein</fullName>
    </recommendedName>
</protein>
<dbReference type="eggNOG" id="KOG4530">
    <property type="taxonomic scope" value="Eukaryota"/>
</dbReference>
<accession>J7S4S3</accession>
<dbReference type="InterPro" id="IPR005025">
    <property type="entry name" value="FMN_Rdtase-like_dom"/>
</dbReference>
<dbReference type="InterPro" id="IPR050712">
    <property type="entry name" value="NAD(P)H-dep_reductase"/>
</dbReference>
<dbReference type="Pfam" id="PF03358">
    <property type="entry name" value="FMN_red"/>
    <property type="match status" value="1"/>
</dbReference>
<dbReference type="GO" id="GO:0006915">
    <property type="term" value="P:apoptotic process"/>
    <property type="evidence" value="ECO:0007669"/>
    <property type="project" value="EnsemblFungi"/>
</dbReference>
<dbReference type="PANTHER" id="PTHR30543:SF21">
    <property type="entry name" value="NAD(P)H-DEPENDENT FMN REDUCTASE LOT6"/>
    <property type="match status" value="1"/>
</dbReference>
<dbReference type="RefSeq" id="XP_003980287.1">
    <property type="nucleotide sequence ID" value="XM_003980238.1"/>
</dbReference>
<dbReference type="GO" id="GO:0005634">
    <property type="term" value="C:nucleus"/>
    <property type="evidence" value="ECO:0007669"/>
    <property type="project" value="EnsemblFungi"/>
</dbReference>
<dbReference type="GO" id="GO:0010181">
    <property type="term" value="F:FMN binding"/>
    <property type="evidence" value="ECO:0007669"/>
    <property type="project" value="TreeGrafter"/>
</dbReference>
<organism evidence="2 3">
    <name type="scientific">Naumovozyma dairenensis (strain ATCC 10597 / BCRC 20456 / CBS 421 / NBRC 0211 / NRRL Y-12639)</name>
    <name type="common">Saccharomyces dairenensis</name>
    <dbReference type="NCBI Taxonomy" id="1071378"/>
    <lineage>
        <taxon>Eukaryota</taxon>
        <taxon>Fungi</taxon>
        <taxon>Dikarya</taxon>
        <taxon>Ascomycota</taxon>
        <taxon>Saccharomycotina</taxon>
        <taxon>Saccharomycetes</taxon>
        <taxon>Saccharomycetales</taxon>
        <taxon>Saccharomycetaceae</taxon>
        <taxon>Naumovozyma</taxon>
    </lineage>
</organism>
<dbReference type="GO" id="GO:0003955">
    <property type="term" value="F:NAD(P)H dehydrogenase (quinone) activity"/>
    <property type="evidence" value="ECO:0007669"/>
    <property type="project" value="EnsemblFungi"/>
</dbReference>
<evidence type="ECO:0000259" key="1">
    <source>
        <dbReference type="Pfam" id="PF03358"/>
    </source>
</evidence>
<dbReference type="InterPro" id="IPR029039">
    <property type="entry name" value="Flavoprotein-like_sf"/>
</dbReference>
<name>J7S4S3_NAUDC</name>
<dbReference type="EMBL" id="HE580273">
    <property type="protein sequence ID" value="CCK73611.1"/>
    <property type="molecule type" value="Genomic_DNA"/>
</dbReference>
<dbReference type="OrthoDB" id="68575at2759"/>
<gene>
    <name evidence="2" type="primary">NDAI0G06280</name>
    <name evidence="2" type="ordered locus">NDAI_0G06280</name>
</gene>
<evidence type="ECO:0000313" key="2">
    <source>
        <dbReference type="EMBL" id="CCK73611.1"/>
    </source>
</evidence>
<dbReference type="PANTHER" id="PTHR30543">
    <property type="entry name" value="CHROMATE REDUCTASE"/>
    <property type="match status" value="1"/>
</dbReference>
<dbReference type="Proteomes" id="UP000000689">
    <property type="component" value="Chromosome 7"/>
</dbReference>
<dbReference type="GO" id="GO:0034599">
    <property type="term" value="P:cellular response to oxidative stress"/>
    <property type="evidence" value="ECO:0007669"/>
    <property type="project" value="EnsemblFungi"/>
</dbReference>
<dbReference type="AlphaFoldDB" id="J7S4S3"/>
<dbReference type="GeneID" id="13927075"/>
<dbReference type="SUPFAM" id="SSF52218">
    <property type="entry name" value="Flavoproteins"/>
    <property type="match status" value="1"/>
</dbReference>
<dbReference type="GO" id="GO:0005829">
    <property type="term" value="C:cytosol"/>
    <property type="evidence" value="ECO:0007669"/>
    <property type="project" value="EnsemblFungi"/>
</dbReference>
<dbReference type="Gene3D" id="3.40.50.360">
    <property type="match status" value="1"/>
</dbReference>
<proteinExistence type="predicted"/>
<feature type="domain" description="NADPH-dependent FMN reductase-like" evidence="1">
    <location>
        <begin position="7"/>
        <end position="162"/>
    </location>
</feature>